<keyword evidence="4 7" id="KW-0413">Isomerase</keyword>
<dbReference type="PANTHER" id="PTHR48101:SF4">
    <property type="entry name" value="METHYLMALONYL-COA MUTASE, MITOCHONDRIAL"/>
    <property type="match status" value="1"/>
</dbReference>
<dbReference type="SUPFAM" id="SSF52242">
    <property type="entry name" value="Cobalamin (vitamin B12)-binding domain"/>
    <property type="match status" value="1"/>
</dbReference>
<gene>
    <name evidence="7" type="ORF">FHS48_000841</name>
</gene>
<dbReference type="GO" id="GO:0031419">
    <property type="term" value="F:cobalamin binding"/>
    <property type="evidence" value="ECO:0007669"/>
    <property type="project" value="UniProtKB-KW"/>
</dbReference>
<keyword evidence="3" id="KW-0846">Cobalamin</keyword>
<dbReference type="GO" id="GO:0005737">
    <property type="term" value="C:cytoplasm"/>
    <property type="evidence" value="ECO:0007669"/>
    <property type="project" value="TreeGrafter"/>
</dbReference>
<dbReference type="InterPro" id="IPR016176">
    <property type="entry name" value="Cbl-dep_enz_cat"/>
</dbReference>
<dbReference type="Proteomes" id="UP000544872">
    <property type="component" value="Unassembled WGS sequence"/>
</dbReference>
<evidence type="ECO:0000313" key="7">
    <source>
        <dbReference type="EMBL" id="MBB6209439.1"/>
    </source>
</evidence>
<dbReference type="InterPro" id="IPR006099">
    <property type="entry name" value="MeMalonylCoA_mutase_a/b_cat"/>
</dbReference>
<feature type="domain" description="Methylmalonyl-CoA mutase alpha/beta chain catalytic" evidence="6">
    <location>
        <begin position="28"/>
        <end position="487"/>
    </location>
</feature>
<evidence type="ECO:0000259" key="6">
    <source>
        <dbReference type="Pfam" id="PF01642"/>
    </source>
</evidence>
<keyword evidence="5" id="KW-0170">Cobalt</keyword>
<reference evidence="7 8" key="1">
    <citation type="submission" date="2020-08" db="EMBL/GenBank/DDBJ databases">
        <title>Genomic Encyclopedia of Type Strains, Phase IV (KMG-IV): sequencing the most valuable type-strain genomes for metagenomic binning, comparative biology and taxonomic classification.</title>
        <authorList>
            <person name="Goeker M."/>
        </authorList>
    </citation>
    <scope>NUCLEOTIDE SEQUENCE [LARGE SCALE GENOMIC DNA]</scope>
    <source>
        <strain evidence="7 8">DSM 11590</strain>
    </source>
</reference>
<keyword evidence="8" id="KW-1185">Reference proteome</keyword>
<dbReference type="InterPro" id="IPR036724">
    <property type="entry name" value="Cobalamin-bd_sf"/>
</dbReference>
<dbReference type="SUPFAM" id="SSF51703">
    <property type="entry name" value="Cobalamin (vitamin B12)-dependent enzymes"/>
    <property type="match status" value="1"/>
</dbReference>
<sequence>MTESAWRQVVEKALKGADFDRKLTTRLYDGITLQPLYGQDAPAATADAAGLPGQAPYTRGTHALGQRQAGWDIRQEFTHPDVRQVSKEALEDLERGVSSVVLRLDAAAHAGLDPDTDAAEGLAGVDGIMIATADDLDTALAGVLLDICPVALKAGAGAVAAAAMLADVWTKRGVGADLARGAYNIDPVGTLAATGWLPQGLEKSLNDMAAVAARTAEEFPMVTAVGVSGEPWSNAGASEAQELGCMLATGVAYLRTMTEAGIDIDTACRQISFTLPVGTDFFSGIAKLRAARLLWAQVTAACGAAADAGKMVIHAETARRVLSQRDPWVNLLRVTVTSFAAGVGGADSVAAASYESALGLPTAFGRRVARNIQIILQEESHLAKVVDPAGGSWFVETLTRQLAERAWEEFQNIEKAGGIAAVLQDGSLAAALARTWDERRANIARRKDQLTGINEFPNLSEAPVDVAPADRVLLRRGMAARLKHVDRTPGFSTLDQFYNAARTGTLGGLTAALGGTPLRIDPLPNHRFAEDFEALRDASDEVATINGTRPSVFLANMGGVAQHTARATYARNFFEAGGIEAISSDGFDSPEAAAAAFRLSGAKIACLCGTDDQYEGGAAAMLAALKGAGATRLYVAGRPAAEAKAAYDAAGASEYIFMGCDALATLTAAHRHLGVN</sequence>
<dbReference type="EMBL" id="JACIIX010000002">
    <property type="protein sequence ID" value="MBB6209439.1"/>
    <property type="molecule type" value="Genomic_DNA"/>
</dbReference>
<name>A0A7W9ZG55_NOVIT</name>
<evidence type="ECO:0000256" key="1">
    <source>
        <dbReference type="ARBA" id="ARBA00001922"/>
    </source>
</evidence>
<dbReference type="GO" id="GO:0004494">
    <property type="term" value="F:methylmalonyl-CoA mutase activity"/>
    <property type="evidence" value="ECO:0007669"/>
    <property type="project" value="UniProtKB-EC"/>
</dbReference>
<comment type="cofactor">
    <cofactor evidence="1">
        <name>adenosylcob(III)alamin</name>
        <dbReference type="ChEBI" id="CHEBI:18408"/>
    </cofactor>
</comment>
<dbReference type="RefSeq" id="WP_311769077.1">
    <property type="nucleotide sequence ID" value="NZ_JACIIX010000002.1"/>
</dbReference>
<dbReference type="AlphaFoldDB" id="A0A7W9ZG55"/>
<dbReference type="GO" id="GO:0046872">
    <property type="term" value="F:metal ion binding"/>
    <property type="evidence" value="ECO:0007669"/>
    <property type="project" value="InterPro"/>
</dbReference>
<evidence type="ECO:0000256" key="3">
    <source>
        <dbReference type="ARBA" id="ARBA00022628"/>
    </source>
</evidence>
<dbReference type="EC" id="5.4.99.2" evidence="7"/>
<organism evidence="7 8">
    <name type="scientific">Novispirillum itersonii</name>
    <name type="common">Aquaspirillum itersonii</name>
    <dbReference type="NCBI Taxonomy" id="189"/>
    <lineage>
        <taxon>Bacteria</taxon>
        <taxon>Pseudomonadati</taxon>
        <taxon>Pseudomonadota</taxon>
        <taxon>Alphaproteobacteria</taxon>
        <taxon>Rhodospirillales</taxon>
        <taxon>Novispirillaceae</taxon>
        <taxon>Novispirillum</taxon>
    </lineage>
</organism>
<dbReference type="Pfam" id="PF01642">
    <property type="entry name" value="MM_CoA_mutase"/>
    <property type="match status" value="1"/>
</dbReference>
<proteinExistence type="inferred from homology"/>
<protein>
    <submittedName>
        <fullName evidence="7">Methylmalonyl-CoA mutase</fullName>
        <ecNumber evidence="7">5.4.99.2</ecNumber>
    </submittedName>
</protein>
<evidence type="ECO:0000313" key="8">
    <source>
        <dbReference type="Proteomes" id="UP000544872"/>
    </source>
</evidence>
<dbReference type="Gene3D" id="3.40.50.280">
    <property type="entry name" value="Cobalamin-binding domain"/>
    <property type="match status" value="1"/>
</dbReference>
<evidence type="ECO:0000256" key="5">
    <source>
        <dbReference type="ARBA" id="ARBA00023285"/>
    </source>
</evidence>
<comment type="similarity">
    <text evidence="2">Belongs to the methylmalonyl-CoA mutase family.</text>
</comment>
<accession>A0A7W9ZG55</accession>
<dbReference type="Gene3D" id="3.20.20.240">
    <property type="entry name" value="Methylmalonyl-CoA mutase"/>
    <property type="match status" value="1"/>
</dbReference>
<evidence type="ECO:0000256" key="2">
    <source>
        <dbReference type="ARBA" id="ARBA00008465"/>
    </source>
</evidence>
<comment type="caution">
    <text evidence="7">The sequence shown here is derived from an EMBL/GenBank/DDBJ whole genome shotgun (WGS) entry which is preliminary data.</text>
</comment>
<dbReference type="GO" id="GO:0019678">
    <property type="term" value="P:propionate metabolic process, methylmalonyl pathway"/>
    <property type="evidence" value="ECO:0007669"/>
    <property type="project" value="TreeGrafter"/>
</dbReference>
<dbReference type="PANTHER" id="PTHR48101">
    <property type="entry name" value="METHYLMALONYL-COA MUTASE, MITOCHONDRIAL-RELATED"/>
    <property type="match status" value="1"/>
</dbReference>
<evidence type="ECO:0000256" key="4">
    <source>
        <dbReference type="ARBA" id="ARBA00023235"/>
    </source>
</evidence>
<dbReference type="CDD" id="cd03677">
    <property type="entry name" value="MM_CoA_mutase_beta"/>
    <property type="match status" value="1"/>
</dbReference>